<protein>
    <submittedName>
        <fullName evidence="2">Uncharacterized protein</fullName>
    </submittedName>
</protein>
<dbReference type="Proteomes" id="UP000054481">
    <property type="component" value="Unassembled WGS sequence"/>
</dbReference>
<sequence>MSPIDTPAVSGLSSNGGSVSPRQTATPKTVTFELAFSNSPQYRARLPMRVQIYPHDTTDSIVTAVKEFYGLYWGQTGSKGVSFEDDNGNSLIARYENFRNNMVVYVRVIEEPRAASAPHPIHPAAVGSDVQRGRRKRAKLESSEMRLFEPPQMPAATPNSSVSPARRIENLRPSLPFVHPGHNPFTNLRPMQSPQNYHDDLGHSNMYATPASQGHRSPGSIGYASNGSGVTTSLDVLPTPDPTVRSCMSAEDKDVAIQLMRLRESPNISHGRTSASIMEDAFSGRADVASSTGASSDGESDSEREHATPCRTAPPEAGCSRRHQADI</sequence>
<organism evidence="2 3">
    <name type="scientific">Hirsutella minnesotensis 3608</name>
    <dbReference type="NCBI Taxonomy" id="1043627"/>
    <lineage>
        <taxon>Eukaryota</taxon>
        <taxon>Fungi</taxon>
        <taxon>Dikarya</taxon>
        <taxon>Ascomycota</taxon>
        <taxon>Pezizomycotina</taxon>
        <taxon>Sordariomycetes</taxon>
        <taxon>Hypocreomycetidae</taxon>
        <taxon>Hypocreales</taxon>
        <taxon>Ophiocordycipitaceae</taxon>
        <taxon>Hirsutella</taxon>
    </lineage>
</organism>
<feature type="region of interest" description="Disordered" evidence="1">
    <location>
        <begin position="267"/>
        <end position="327"/>
    </location>
</feature>
<feature type="region of interest" description="Disordered" evidence="1">
    <location>
        <begin position="207"/>
        <end position="226"/>
    </location>
</feature>
<dbReference type="EMBL" id="KQ030786">
    <property type="protein sequence ID" value="KJZ68943.1"/>
    <property type="molecule type" value="Genomic_DNA"/>
</dbReference>
<dbReference type="AlphaFoldDB" id="A0A0F7ZR39"/>
<feature type="region of interest" description="Disordered" evidence="1">
    <location>
        <begin position="1"/>
        <end position="24"/>
    </location>
</feature>
<feature type="compositionally biased region" description="Polar residues" evidence="1">
    <location>
        <begin position="267"/>
        <end position="276"/>
    </location>
</feature>
<gene>
    <name evidence="2" type="ORF">HIM_11659</name>
</gene>
<dbReference type="OrthoDB" id="4150467at2759"/>
<evidence type="ECO:0000313" key="2">
    <source>
        <dbReference type="EMBL" id="KJZ68943.1"/>
    </source>
</evidence>
<evidence type="ECO:0000256" key="1">
    <source>
        <dbReference type="SAM" id="MobiDB-lite"/>
    </source>
</evidence>
<proteinExistence type="predicted"/>
<reference evidence="2 3" key="1">
    <citation type="journal article" date="2014" name="Genome Biol. Evol.">
        <title>Comparative genomics and transcriptomics analyses reveal divergent lifestyle features of nematode endoparasitic fungus Hirsutella minnesotensis.</title>
        <authorList>
            <person name="Lai Y."/>
            <person name="Liu K."/>
            <person name="Zhang X."/>
            <person name="Zhang X."/>
            <person name="Li K."/>
            <person name="Wang N."/>
            <person name="Shu C."/>
            <person name="Wu Y."/>
            <person name="Wang C."/>
            <person name="Bushley K.E."/>
            <person name="Xiang M."/>
            <person name="Liu X."/>
        </authorList>
    </citation>
    <scope>NUCLEOTIDE SEQUENCE [LARGE SCALE GENOMIC DNA]</scope>
    <source>
        <strain evidence="2 3">3608</strain>
    </source>
</reference>
<accession>A0A0F7ZR39</accession>
<evidence type="ECO:0000313" key="3">
    <source>
        <dbReference type="Proteomes" id="UP000054481"/>
    </source>
</evidence>
<keyword evidence="3" id="KW-1185">Reference proteome</keyword>
<feature type="compositionally biased region" description="Low complexity" evidence="1">
    <location>
        <begin position="9"/>
        <end position="20"/>
    </location>
</feature>
<name>A0A0F7ZR39_9HYPO</name>